<keyword evidence="2" id="KW-0548">Nucleotidyltransferase</keyword>
<dbReference type="GO" id="GO:0046872">
    <property type="term" value="F:metal ion binding"/>
    <property type="evidence" value="ECO:0007669"/>
    <property type="project" value="UniProtKB-KW"/>
</dbReference>
<accession>A0A9Q3FHE9</accession>
<name>A0A9Q3FHE9_9BASI</name>
<dbReference type="SUPFAM" id="SSF53098">
    <property type="entry name" value="Ribonuclease H-like"/>
    <property type="match status" value="1"/>
</dbReference>
<dbReference type="GO" id="GO:0003964">
    <property type="term" value="F:RNA-directed DNA polymerase activity"/>
    <property type="evidence" value="ECO:0007669"/>
    <property type="project" value="UniProtKB-KW"/>
</dbReference>
<evidence type="ECO:0000256" key="3">
    <source>
        <dbReference type="ARBA" id="ARBA00022722"/>
    </source>
</evidence>
<dbReference type="PANTHER" id="PTHR42648">
    <property type="entry name" value="TRANSPOSASE, PUTATIVE-RELATED"/>
    <property type="match status" value="1"/>
</dbReference>
<evidence type="ECO:0000256" key="7">
    <source>
        <dbReference type="ARBA" id="ARBA00022842"/>
    </source>
</evidence>
<dbReference type="GO" id="GO:0004519">
    <property type="term" value="F:endonuclease activity"/>
    <property type="evidence" value="ECO:0007669"/>
    <property type="project" value="UniProtKB-KW"/>
</dbReference>
<evidence type="ECO:0000256" key="13">
    <source>
        <dbReference type="ARBA" id="ARBA00048173"/>
    </source>
</evidence>
<dbReference type="InterPro" id="IPR012337">
    <property type="entry name" value="RNaseH-like_sf"/>
</dbReference>
<evidence type="ECO:0000256" key="1">
    <source>
        <dbReference type="ARBA" id="ARBA00022578"/>
    </source>
</evidence>
<gene>
    <name evidence="16" type="ORF">O181_077110</name>
</gene>
<keyword evidence="12" id="KW-0233">DNA recombination</keyword>
<dbReference type="PANTHER" id="PTHR42648:SF11">
    <property type="entry name" value="TRANSPOSON TY4-P GAG-POL POLYPROTEIN"/>
    <property type="match status" value="1"/>
</dbReference>
<dbReference type="OrthoDB" id="430476at2759"/>
<evidence type="ECO:0000256" key="6">
    <source>
        <dbReference type="ARBA" id="ARBA00022801"/>
    </source>
</evidence>
<keyword evidence="3" id="KW-0540">Nuclease</keyword>
<dbReference type="GO" id="GO:0032196">
    <property type="term" value="P:transposition"/>
    <property type="evidence" value="ECO:0007669"/>
    <property type="project" value="UniProtKB-KW"/>
</dbReference>
<evidence type="ECO:0000313" key="17">
    <source>
        <dbReference type="Proteomes" id="UP000765509"/>
    </source>
</evidence>
<keyword evidence="1" id="KW-0815">Transposition</keyword>
<keyword evidence="10" id="KW-0695">RNA-directed DNA polymerase</keyword>
<evidence type="ECO:0000313" key="16">
    <source>
        <dbReference type="EMBL" id="MBW0537395.1"/>
    </source>
</evidence>
<dbReference type="PROSITE" id="PS50994">
    <property type="entry name" value="INTEGRASE"/>
    <property type="match status" value="1"/>
</dbReference>
<organism evidence="16 17">
    <name type="scientific">Austropuccinia psidii MF-1</name>
    <dbReference type="NCBI Taxonomy" id="1389203"/>
    <lineage>
        <taxon>Eukaryota</taxon>
        <taxon>Fungi</taxon>
        <taxon>Dikarya</taxon>
        <taxon>Basidiomycota</taxon>
        <taxon>Pucciniomycotina</taxon>
        <taxon>Pucciniomycetes</taxon>
        <taxon>Pucciniales</taxon>
        <taxon>Sphaerophragmiaceae</taxon>
        <taxon>Austropuccinia</taxon>
    </lineage>
</organism>
<evidence type="ECO:0000256" key="2">
    <source>
        <dbReference type="ARBA" id="ARBA00022695"/>
    </source>
</evidence>
<keyword evidence="8" id="KW-0694">RNA-binding</keyword>
<keyword evidence="11" id="KW-0808">Transferase</keyword>
<keyword evidence="4" id="KW-0479">Metal-binding</keyword>
<keyword evidence="6" id="KW-0378">Hydrolase</keyword>
<dbReference type="InterPro" id="IPR039537">
    <property type="entry name" value="Retrotran_Ty1/copia-like"/>
</dbReference>
<keyword evidence="7" id="KW-0460">Magnesium</keyword>
<keyword evidence="5" id="KW-0255">Endonuclease</keyword>
<keyword evidence="11" id="KW-0239">DNA-directed DNA polymerase</keyword>
<dbReference type="GO" id="GO:0005634">
    <property type="term" value="C:nucleus"/>
    <property type="evidence" value="ECO:0007669"/>
    <property type="project" value="UniProtKB-ARBA"/>
</dbReference>
<evidence type="ECO:0000256" key="10">
    <source>
        <dbReference type="ARBA" id="ARBA00022918"/>
    </source>
</evidence>
<reference evidence="16" key="1">
    <citation type="submission" date="2021-03" db="EMBL/GenBank/DDBJ databases">
        <title>Draft genome sequence of rust myrtle Austropuccinia psidii MF-1, a brazilian biotype.</title>
        <authorList>
            <person name="Quecine M.C."/>
            <person name="Pachon D.M.R."/>
            <person name="Bonatelli M.L."/>
            <person name="Correr F.H."/>
            <person name="Franceschini L.M."/>
            <person name="Leite T.F."/>
            <person name="Margarido G.R.A."/>
            <person name="Almeida C.A."/>
            <person name="Ferrarezi J.A."/>
            <person name="Labate C.A."/>
        </authorList>
    </citation>
    <scope>NUCLEOTIDE SEQUENCE</scope>
    <source>
        <strain evidence="16">MF-1</strain>
    </source>
</reference>
<sequence length="623" mass="70983">MKSSRLIQLDLIDELIDMTKLQKPLSTTDYFARTFALFERLKKTGLSIPDEFQGLFLQVLILPPPGMSRTSWFHSISSELERSNLLKPRDVQRMINSYLVSIKENDDEQLNSQSIMKLAPRNKALNKNNYMNQFSDSMSKMFIKTSEDNSSKSQVKALCMPNEKEIKQAQLNIKLGNRQPSEALQKLHGMECHYCKTQGLHYIGHWVSTCPIIRDILKLEKAPPPMAGNELVIRAVTGNRTASMVDTSSQVHVSGVIDFFTSKYPLDPVLPLNLASPSFRIYATHRGTIRLPYSNLEVNNVLYCKEVEGTLLSLGQFIDEGYSTKFVGNDIHITSKDGCLFCIANLINCSWILSAELNITKQPTIRVLNSKDAYEWHCWLGHASDKIVKQFLKLYVPTFDQKSWLPFFCEHCSISKSTRRQLQANDEAPWTNPRDLMVSDTRDQVPKVLTDTFHLIKSVFKDSVKFLRSDNAKEYSGQNFRISLTTLGTQQLFTSPYTPEQNGEAERLNHTLGDSARTMLRASGLPTSFWSYAYKCAAYINNRIPNSQTGNKTPMELWCGRKPQPFRIYPFGARAVVHIPLEKRGKLDDRGRICQLVGFQDDSRGIQFQTERPTSKNENTKLS</sequence>
<dbReference type="InterPro" id="IPR036397">
    <property type="entry name" value="RNaseH_sf"/>
</dbReference>
<evidence type="ECO:0000256" key="4">
    <source>
        <dbReference type="ARBA" id="ARBA00022723"/>
    </source>
</evidence>
<dbReference type="GO" id="GO:0016787">
    <property type="term" value="F:hydrolase activity"/>
    <property type="evidence" value="ECO:0007669"/>
    <property type="project" value="UniProtKB-KW"/>
</dbReference>
<dbReference type="GO" id="GO:0003723">
    <property type="term" value="F:RNA binding"/>
    <property type="evidence" value="ECO:0007669"/>
    <property type="project" value="UniProtKB-KW"/>
</dbReference>
<dbReference type="Gene3D" id="3.30.420.10">
    <property type="entry name" value="Ribonuclease H-like superfamily/Ribonuclease H"/>
    <property type="match status" value="1"/>
</dbReference>
<proteinExistence type="predicted"/>
<evidence type="ECO:0000256" key="12">
    <source>
        <dbReference type="ARBA" id="ARBA00023172"/>
    </source>
</evidence>
<protein>
    <recommendedName>
        <fullName evidence="15">Integrase catalytic domain-containing protein</fullName>
    </recommendedName>
</protein>
<comment type="catalytic activity">
    <reaction evidence="14">
        <text>DNA(n) + a 2'-deoxyribonucleoside 5'-triphosphate = DNA(n+1) + diphosphate</text>
        <dbReference type="Rhea" id="RHEA:22508"/>
        <dbReference type="Rhea" id="RHEA-COMP:17339"/>
        <dbReference type="Rhea" id="RHEA-COMP:17340"/>
        <dbReference type="ChEBI" id="CHEBI:33019"/>
        <dbReference type="ChEBI" id="CHEBI:61560"/>
        <dbReference type="ChEBI" id="CHEBI:173112"/>
        <dbReference type="EC" id="2.7.7.7"/>
    </reaction>
</comment>
<evidence type="ECO:0000256" key="8">
    <source>
        <dbReference type="ARBA" id="ARBA00022884"/>
    </source>
</evidence>
<evidence type="ECO:0000256" key="5">
    <source>
        <dbReference type="ARBA" id="ARBA00022759"/>
    </source>
</evidence>
<evidence type="ECO:0000259" key="15">
    <source>
        <dbReference type="PROSITE" id="PS50994"/>
    </source>
</evidence>
<evidence type="ECO:0000256" key="9">
    <source>
        <dbReference type="ARBA" id="ARBA00022908"/>
    </source>
</evidence>
<keyword evidence="17" id="KW-1185">Reference proteome</keyword>
<dbReference type="Proteomes" id="UP000765509">
    <property type="component" value="Unassembled WGS sequence"/>
</dbReference>
<dbReference type="AlphaFoldDB" id="A0A9Q3FHE9"/>
<dbReference type="GO" id="GO:0003887">
    <property type="term" value="F:DNA-directed DNA polymerase activity"/>
    <property type="evidence" value="ECO:0007669"/>
    <property type="project" value="UniProtKB-KW"/>
</dbReference>
<evidence type="ECO:0000256" key="11">
    <source>
        <dbReference type="ARBA" id="ARBA00022932"/>
    </source>
</evidence>
<dbReference type="InterPro" id="IPR001584">
    <property type="entry name" value="Integrase_cat-core"/>
</dbReference>
<keyword evidence="9" id="KW-0229">DNA integration</keyword>
<dbReference type="EMBL" id="AVOT02042013">
    <property type="protein sequence ID" value="MBW0537395.1"/>
    <property type="molecule type" value="Genomic_DNA"/>
</dbReference>
<feature type="domain" description="Integrase catalytic" evidence="15">
    <location>
        <begin position="393"/>
        <end position="562"/>
    </location>
</feature>
<dbReference type="GO" id="GO:0006310">
    <property type="term" value="P:DNA recombination"/>
    <property type="evidence" value="ECO:0007669"/>
    <property type="project" value="UniProtKB-KW"/>
</dbReference>
<dbReference type="GO" id="GO:0015074">
    <property type="term" value="P:DNA integration"/>
    <property type="evidence" value="ECO:0007669"/>
    <property type="project" value="UniProtKB-KW"/>
</dbReference>
<evidence type="ECO:0000256" key="14">
    <source>
        <dbReference type="ARBA" id="ARBA00049244"/>
    </source>
</evidence>
<comment type="catalytic activity">
    <reaction evidence="13">
        <text>DNA(n) + a 2'-deoxyribonucleoside 5'-triphosphate = DNA(n+1) + diphosphate</text>
        <dbReference type="Rhea" id="RHEA:22508"/>
        <dbReference type="Rhea" id="RHEA-COMP:17339"/>
        <dbReference type="Rhea" id="RHEA-COMP:17340"/>
        <dbReference type="ChEBI" id="CHEBI:33019"/>
        <dbReference type="ChEBI" id="CHEBI:61560"/>
        <dbReference type="ChEBI" id="CHEBI:173112"/>
        <dbReference type="EC" id="2.7.7.49"/>
    </reaction>
</comment>
<comment type="caution">
    <text evidence="16">The sequence shown here is derived from an EMBL/GenBank/DDBJ whole genome shotgun (WGS) entry which is preliminary data.</text>
</comment>